<organism evidence="1 2">
    <name type="scientific">Nephila pilipes</name>
    <name type="common">Giant wood spider</name>
    <name type="synonym">Nephila maculata</name>
    <dbReference type="NCBI Taxonomy" id="299642"/>
    <lineage>
        <taxon>Eukaryota</taxon>
        <taxon>Metazoa</taxon>
        <taxon>Ecdysozoa</taxon>
        <taxon>Arthropoda</taxon>
        <taxon>Chelicerata</taxon>
        <taxon>Arachnida</taxon>
        <taxon>Araneae</taxon>
        <taxon>Araneomorphae</taxon>
        <taxon>Entelegynae</taxon>
        <taxon>Araneoidea</taxon>
        <taxon>Nephilidae</taxon>
        <taxon>Nephila</taxon>
    </lineage>
</organism>
<evidence type="ECO:0000313" key="2">
    <source>
        <dbReference type="Proteomes" id="UP000887013"/>
    </source>
</evidence>
<accession>A0A8X6N474</accession>
<comment type="caution">
    <text evidence="1">The sequence shown here is derived from an EMBL/GenBank/DDBJ whole genome shotgun (WGS) entry which is preliminary data.</text>
</comment>
<dbReference type="Proteomes" id="UP000887013">
    <property type="component" value="Unassembled WGS sequence"/>
</dbReference>
<feature type="non-terminal residue" evidence="1">
    <location>
        <position position="29"/>
    </location>
</feature>
<gene>
    <name evidence="1" type="ORF">NPIL_214211</name>
</gene>
<proteinExistence type="predicted"/>
<name>A0A8X6N474_NEPPI</name>
<evidence type="ECO:0000313" key="1">
    <source>
        <dbReference type="EMBL" id="GFS92689.1"/>
    </source>
</evidence>
<reference evidence="1" key="1">
    <citation type="submission" date="2020-08" db="EMBL/GenBank/DDBJ databases">
        <title>Multicomponent nature underlies the extraordinary mechanical properties of spider dragline silk.</title>
        <authorList>
            <person name="Kono N."/>
            <person name="Nakamura H."/>
            <person name="Mori M."/>
            <person name="Yoshida Y."/>
            <person name="Ohtoshi R."/>
            <person name="Malay A.D."/>
            <person name="Moran D.A.P."/>
            <person name="Tomita M."/>
            <person name="Numata K."/>
            <person name="Arakawa K."/>
        </authorList>
    </citation>
    <scope>NUCLEOTIDE SEQUENCE</scope>
</reference>
<protein>
    <submittedName>
        <fullName evidence="1">Uncharacterized protein</fullName>
    </submittedName>
</protein>
<dbReference type="AlphaFoldDB" id="A0A8X6N474"/>
<dbReference type="EMBL" id="BMAW01053739">
    <property type="protein sequence ID" value="GFS92689.1"/>
    <property type="molecule type" value="Genomic_DNA"/>
</dbReference>
<sequence length="29" mass="3335">MKAVFLIFLLIAFIAMAMATVHHHHVEKD</sequence>
<keyword evidence="2" id="KW-1185">Reference proteome</keyword>